<gene>
    <name evidence="1" type="ORF">SMTD_LOCUS1209</name>
</gene>
<dbReference type="Proteomes" id="UP000269396">
    <property type="component" value="Unassembled WGS sequence"/>
</dbReference>
<sequence>MYNVTLEPGSGQRISTLVDPVNGGLWKFLYSSDGLLTYLKNPQDSSYTQFHYAPESGRLLQITYPNAKSIDVARIVRSQIPVNMRFHTLDEVSNQDNTPKSDSTNTPDQLSTVIMIQTTDSNKHEMEIDYGDSNNLWKVLLAQVYQIRKDLYAPVQLVRQITIPGNSIRNAIEHTNVWTYHLNDQSNPRILDTHTSIGGGGYSDFGVNFDKKSQPYHFFKNHFRRSISAQNYLSGSDLHRSKRQMSHPFSKRFTARSIFNYNDKNYNNLGEEVDWHYQKTLTVNGQNLLNVNFNWALQLETYQHASTGHILLQVVYNANFQPMIFNASANYLQSTGAHEMFYPTKADYIRPATLILAYTK</sequence>
<dbReference type="EMBL" id="UZAL01001274">
    <property type="protein sequence ID" value="VDO76348.1"/>
    <property type="molecule type" value="Genomic_DNA"/>
</dbReference>
<evidence type="ECO:0000313" key="2">
    <source>
        <dbReference type="Proteomes" id="UP000269396"/>
    </source>
</evidence>
<evidence type="ECO:0000313" key="1">
    <source>
        <dbReference type="EMBL" id="VDO76348.1"/>
    </source>
</evidence>
<name>A0A3P8BIQ6_9TREM</name>
<protein>
    <submittedName>
        <fullName evidence="1">Uncharacterized protein</fullName>
    </submittedName>
</protein>
<accession>A0A3P8BIQ6</accession>
<proteinExistence type="predicted"/>
<reference evidence="1 2" key="1">
    <citation type="submission" date="2018-11" db="EMBL/GenBank/DDBJ databases">
        <authorList>
            <consortium name="Pathogen Informatics"/>
        </authorList>
    </citation>
    <scope>NUCLEOTIDE SEQUENCE [LARGE SCALE GENOMIC DNA]</scope>
    <source>
        <strain>Denwood</strain>
        <strain evidence="2">Zambia</strain>
    </source>
</reference>
<dbReference type="AlphaFoldDB" id="A0A3P8BIQ6"/>
<organism evidence="1 2">
    <name type="scientific">Schistosoma mattheei</name>
    <dbReference type="NCBI Taxonomy" id="31246"/>
    <lineage>
        <taxon>Eukaryota</taxon>
        <taxon>Metazoa</taxon>
        <taxon>Spiralia</taxon>
        <taxon>Lophotrochozoa</taxon>
        <taxon>Platyhelminthes</taxon>
        <taxon>Trematoda</taxon>
        <taxon>Digenea</taxon>
        <taxon>Strigeidida</taxon>
        <taxon>Schistosomatoidea</taxon>
        <taxon>Schistosomatidae</taxon>
        <taxon>Schistosoma</taxon>
    </lineage>
</organism>
<keyword evidence="2" id="KW-1185">Reference proteome</keyword>